<dbReference type="PANTHER" id="PTHR35369">
    <property type="entry name" value="BLR3025 PROTEIN-RELATED"/>
    <property type="match status" value="1"/>
</dbReference>
<dbReference type="AlphaFoldDB" id="A0A857IYE3"/>
<dbReference type="KEGG" id="xyk:GT347_00290"/>
<keyword evidence="1" id="KW-0227">DNA damage</keyword>
<dbReference type="SUPFAM" id="SSF56672">
    <property type="entry name" value="DNA/RNA polymerases"/>
    <property type="match status" value="1"/>
</dbReference>
<dbReference type="GO" id="GO:0006281">
    <property type="term" value="P:DNA repair"/>
    <property type="evidence" value="ECO:0007669"/>
    <property type="project" value="TreeGrafter"/>
</dbReference>
<evidence type="ECO:0000313" key="3">
    <source>
        <dbReference type="Proteomes" id="UP000464787"/>
    </source>
</evidence>
<dbReference type="Proteomes" id="UP000464787">
    <property type="component" value="Chromosome"/>
</dbReference>
<accession>A0A857IYE3</accession>
<evidence type="ECO:0000256" key="1">
    <source>
        <dbReference type="ARBA" id="ARBA00022763"/>
    </source>
</evidence>
<dbReference type="InterPro" id="IPR050356">
    <property type="entry name" value="SulA_CellDiv_inhibitor"/>
</dbReference>
<sequence>MRWIALFWRLEAAPGQPGEPGKEPAALPEPEALGWWALQFSPRVAWLDEALLIEVSACERLFGGPRALRAELQSRNPAPEARLFTAWGDSSLCALARLRLILLDERPPADIPAALPLFTLSAAREHLEMLERLGCLCWGDVAQLPRAGLARRFGPALRDALDIAWGQRPDLHRWLELPEQFDQKLELPALAERAPELMWSAARLLRSLQFWLRGRQLGVLALELQWTLDLKRIDGIDLPSHERLLLRTAEPMQDMAHLQRLLSERLAQQKMAAPANGLRLRSLETAPWGGSSTSFLPEDNRKGDALHQLVERLSARLGEDCVLTAVPQAAHRPEAMQQWLPARAHLKTLSAPLRAMPAGADSAVQADALYPGWLLPEPQKLETRDDMPQWRGPLTILAGPHRLATGWWNSPSGEAPQRALRDYYIAESPGAGLVWLFRERPGSQEGGQWFLQGLYA</sequence>
<dbReference type="RefSeq" id="WP_160550088.1">
    <property type="nucleotide sequence ID" value="NZ_CP047650.1"/>
</dbReference>
<organism evidence="2 3">
    <name type="scientific">Xylophilus rhododendri</name>
    <dbReference type="NCBI Taxonomy" id="2697032"/>
    <lineage>
        <taxon>Bacteria</taxon>
        <taxon>Pseudomonadati</taxon>
        <taxon>Pseudomonadota</taxon>
        <taxon>Betaproteobacteria</taxon>
        <taxon>Burkholderiales</taxon>
        <taxon>Xylophilus</taxon>
    </lineage>
</organism>
<dbReference type="PANTHER" id="PTHR35369:SF2">
    <property type="entry name" value="BLR3025 PROTEIN"/>
    <property type="match status" value="1"/>
</dbReference>
<proteinExistence type="predicted"/>
<dbReference type="EMBL" id="CP047650">
    <property type="protein sequence ID" value="QHI96570.1"/>
    <property type="molecule type" value="Genomic_DNA"/>
</dbReference>
<name>A0A857IYE3_9BURK</name>
<gene>
    <name evidence="2" type="ORF">GT347_00290</name>
</gene>
<keyword evidence="3" id="KW-1185">Reference proteome</keyword>
<reference evidence="2 3" key="1">
    <citation type="submission" date="2020-01" db="EMBL/GenBank/DDBJ databases">
        <title>Genome sequencing of strain KACC 21265.</title>
        <authorList>
            <person name="Heo J."/>
            <person name="Kim S.-J."/>
            <person name="Kim J.-S."/>
            <person name="Hong S.-B."/>
            <person name="Kwon S.-W."/>
        </authorList>
    </citation>
    <scope>NUCLEOTIDE SEQUENCE [LARGE SCALE GENOMIC DNA]</scope>
    <source>
        <strain evidence="2 3">KACC 21265</strain>
    </source>
</reference>
<dbReference type="InterPro" id="IPR043502">
    <property type="entry name" value="DNA/RNA_pol_sf"/>
</dbReference>
<evidence type="ECO:0000313" key="2">
    <source>
        <dbReference type="EMBL" id="QHI96570.1"/>
    </source>
</evidence>
<protein>
    <submittedName>
        <fullName evidence="2">DNA polymerase Y family protein</fullName>
    </submittedName>
</protein>